<evidence type="ECO:0000259" key="1">
    <source>
        <dbReference type="PROSITE" id="PS51819"/>
    </source>
</evidence>
<dbReference type="CDD" id="cd06587">
    <property type="entry name" value="VOC"/>
    <property type="match status" value="1"/>
</dbReference>
<gene>
    <name evidence="2" type="ORF">EUA06_21660</name>
</gene>
<dbReference type="InterPro" id="IPR029068">
    <property type="entry name" value="Glyas_Bleomycin-R_OHBP_Dase"/>
</dbReference>
<organism evidence="2 3">
    <name type="scientific">Nocardioides glacieisoli</name>
    <dbReference type="NCBI Taxonomy" id="1168730"/>
    <lineage>
        <taxon>Bacteria</taxon>
        <taxon>Bacillati</taxon>
        <taxon>Actinomycetota</taxon>
        <taxon>Actinomycetes</taxon>
        <taxon>Propionibacteriales</taxon>
        <taxon>Nocardioidaceae</taxon>
        <taxon>Nocardioides</taxon>
    </lineage>
</organism>
<reference evidence="2 3" key="1">
    <citation type="submission" date="2019-01" db="EMBL/GenBank/DDBJ databases">
        <title>Novel species of Nocardioides.</title>
        <authorList>
            <person name="Liu Q."/>
            <person name="Xin Y.-H."/>
        </authorList>
    </citation>
    <scope>NUCLEOTIDE SEQUENCE [LARGE SCALE GENOMIC DNA]</scope>
    <source>
        <strain evidence="2 3">HLT3-15</strain>
    </source>
</reference>
<dbReference type="PANTHER" id="PTHR35908">
    <property type="entry name" value="HYPOTHETICAL FUSION PROTEIN"/>
    <property type="match status" value="1"/>
</dbReference>
<dbReference type="EMBL" id="SDWS01000016">
    <property type="protein sequence ID" value="RYB88361.1"/>
    <property type="molecule type" value="Genomic_DNA"/>
</dbReference>
<name>A0A4Q2RI21_9ACTN</name>
<dbReference type="Pfam" id="PF18029">
    <property type="entry name" value="Glyoxalase_6"/>
    <property type="match status" value="1"/>
</dbReference>
<keyword evidence="3" id="KW-1185">Reference proteome</keyword>
<proteinExistence type="predicted"/>
<dbReference type="Proteomes" id="UP000291838">
    <property type="component" value="Unassembled WGS sequence"/>
</dbReference>
<protein>
    <submittedName>
        <fullName evidence="2">VOC family protein</fullName>
    </submittedName>
</protein>
<dbReference type="PROSITE" id="PS51819">
    <property type="entry name" value="VOC"/>
    <property type="match status" value="1"/>
</dbReference>
<feature type="domain" description="VOC" evidence="1">
    <location>
        <begin position="8"/>
        <end position="126"/>
    </location>
</feature>
<dbReference type="Gene3D" id="3.10.180.10">
    <property type="entry name" value="2,3-Dihydroxybiphenyl 1,2-Dioxygenase, domain 1"/>
    <property type="match status" value="1"/>
</dbReference>
<accession>A0A4Q2RI21</accession>
<dbReference type="InterPro" id="IPR041581">
    <property type="entry name" value="Glyoxalase_6"/>
</dbReference>
<dbReference type="SUPFAM" id="SSF54593">
    <property type="entry name" value="Glyoxalase/Bleomycin resistance protein/Dihydroxybiphenyl dioxygenase"/>
    <property type="match status" value="1"/>
</dbReference>
<sequence>MTDQPTARIAMVTLDVAEVKPSADFWSALLGWEVAASTDDYAMLTGPDGSPALGLGRTDDLRPPSWPDDGRKQFHLDLAVDDVEAMARRAVELGATLADPQPGETWVVVIDPAGHPFCLTDAANWG</sequence>
<dbReference type="OrthoDB" id="1645442at2"/>
<dbReference type="AlphaFoldDB" id="A0A4Q2RI21"/>
<evidence type="ECO:0000313" key="2">
    <source>
        <dbReference type="EMBL" id="RYB88361.1"/>
    </source>
</evidence>
<evidence type="ECO:0000313" key="3">
    <source>
        <dbReference type="Proteomes" id="UP000291838"/>
    </source>
</evidence>
<dbReference type="RefSeq" id="WP_129479684.1">
    <property type="nucleotide sequence ID" value="NZ_SDWS01000016.1"/>
</dbReference>
<dbReference type="PANTHER" id="PTHR35908:SF1">
    <property type="entry name" value="CONSERVED PROTEIN"/>
    <property type="match status" value="1"/>
</dbReference>
<dbReference type="InterPro" id="IPR037523">
    <property type="entry name" value="VOC_core"/>
</dbReference>
<comment type="caution">
    <text evidence="2">The sequence shown here is derived from an EMBL/GenBank/DDBJ whole genome shotgun (WGS) entry which is preliminary data.</text>
</comment>